<dbReference type="InterPro" id="IPR014917">
    <property type="entry name" value="DUF1800"/>
</dbReference>
<organism evidence="2 3">
    <name type="scientific">Noviherbaspirillum pedocola</name>
    <dbReference type="NCBI Taxonomy" id="2801341"/>
    <lineage>
        <taxon>Bacteria</taxon>
        <taxon>Pseudomonadati</taxon>
        <taxon>Pseudomonadota</taxon>
        <taxon>Betaproteobacteria</taxon>
        <taxon>Burkholderiales</taxon>
        <taxon>Oxalobacteraceae</taxon>
        <taxon>Noviherbaspirillum</taxon>
    </lineage>
</organism>
<feature type="signal peptide" evidence="1">
    <location>
        <begin position="1"/>
        <end position="25"/>
    </location>
</feature>
<name>A0A934SXT4_9BURK</name>
<dbReference type="EMBL" id="JAEPBG010000009">
    <property type="protein sequence ID" value="MBK4737016.1"/>
    <property type="molecule type" value="Genomic_DNA"/>
</dbReference>
<gene>
    <name evidence="2" type="ORF">JJB74_20535</name>
</gene>
<reference evidence="2" key="1">
    <citation type="submission" date="2021-01" db="EMBL/GenBank/DDBJ databases">
        <title>Genome sequence of strain Noviherbaspirillum sp. DKR-6.</title>
        <authorList>
            <person name="Chaudhary D.K."/>
        </authorList>
    </citation>
    <scope>NUCLEOTIDE SEQUENCE</scope>
    <source>
        <strain evidence="2">DKR-6</strain>
    </source>
</reference>
<protein>
    <submittedName>
        <fullName evidence="2">DUF1800 domain-containing protein</fullName>
    </submittedName>
</protein>
<dbReference type="RefSeq" id="WP_200594967.1">
    <property type="nucleotide sequence ID" value="NZ_JAEPBG010000009.1"/>
</dbReference>
<dbReference type="Pfam" id="PF08811">
    <property type="entry name" value="DUF1800"/>
    <property type="match status" value="1"/>
</dbReference>
<accession>A0A934SXT4</accession>
<comment type="caution">
    <text evidence="2">The sequence shown here is derived from an EMBL/GenBank/DDBJ whole genome shotgun (WGS) entry which is preliminary data.</text>
</comment>
<dbReference type="Proteomes" id="UP000622890">
    <property type="component" value="Unassembled WGS sequence"/>
</dbReference>
<keyword evidence="1" id="KW-0732">Signal</keyword>
<sequence>MMRSRLPRPAAFALIAGLFTGSAAAAPPSDAPLPEAAFLNRITWGVNDASWREARQDGLERYLERQLHPGDDALPNAVAARIAQMRISREALPEMLFALEDRRKRIATLPDAEKEAEHKALQAELANLGREAASRSLLRDIYSKNQLREQMTWFWMNHFHVFAGKADLRALIGDFEDSAIRPHALGRFRDLLAATVFHPAMLRYLDNERNAAGHVNENYARELMELHTLGVDGGYAQQDVQELARILTGLGVARSAELPRAARKHDGDYVRRGLFEFQPARHDYGDKRLLGQTIRGAGLAEVQAAIDHLAADPATARHVSAKLARYFLGAEPSPALQTALAERYSSRDGDIAAVLGALFHSAEFRASLAHGYKDPVHYVVSAMRLLHEDTPITEAQPLLGALQRLGEAPYGWQSPEGYALDADSWSSPAQMGARFEVARMMAARNPRLFGDGGDQATPPHIAPALYREVIDASLGPATRQALARAASSHERLTFLLSSPEFMQR</sequence>
<evidence type="ECO:0000313" key="2">
    <source>
        <dbReference type="EMBL" id="MBK4737016.1"/>
    </source>
</evidence>
<dbReference type="AlphaFoldDB" id="A0A934SXT4"/>
<evidence type="ECO:0000256" key="1">
    <source>
        <dbReference type="SAM" id="SignalP"/>
    </source>
</evidence>
<evidence type="ECO:0000313" key="3">
    <source>
        <dbReference type="Proteomes" id="UP000622890"/>
    </source>
</evidence>
<feature type="chain" id="PRO_5037864526" evidence="1">
    <location>
        <begin position="26"/>
        <end position="504"/>
    </location>
</feature>
<keyword evidence="3" id="KW-1185">Reference proteome</keyword>
<proteinExistence type="predicted"/>